<accession>A0A917UD54</accession>
<comment type="caution">
    <text evidence="2">The sequence shown here is derived from an EMBL/GenBank/DDBJ whole genome shotgun (WGS) entry which is preliminary data.</text>
</comment>
<dbReference type="Pfam" id="PF03417">
    <property type="entry name" value="AAT"/>
    <property type="match status" value="1"/>
</dbReference>
<name>A0A917UD54_9ACTN</name>
<dbReference type="AlphaFoldDB" id="A0A917UD54"/>
<dbReference type="EMBL" id="BMPI01000093">
    <property type="protein sequence ID" value="GGM83707.1"/>
    <property type="molecule type" value="Genomic_DNA"/>
</dbReference>
<feature type="domain" description="Peptidase C45 hydrolase" evidence="1">
    <location>
        <begin position="128"/>
        <end position="357"/>
    </location>
</feature>
<dbReference type="PANTHER" id="PTHR34180:SF1">
    <property type="entry name" value="BETA-ALANYL-DOPAMINE_CARCININE HYDROLASE"/>
    <property type="match status" value="1"/>
</dbReference>
<evidence type="ECO:0000313" key="2">
    <source>
        <dbReference type="EMBL" id="GGM83707.1"/>
    </source>
</evidence>
<dbReference type="PANTHER" id="PTHR34180">
    <property type="entry name" value="PEPTIDASE C45"/>
    <property type="match status" value="1"/>
</dbReference>
<dbReference type="NCBIfam" id="NF040521">
    <property type="entry name" value="C45_proenzyme"/>
    <property type="match status" value="1"/>
</dbReference>
<dbReference type="Proteomes" id="UP000642070">
    <property type="component" value="Unassembled WGS sequence"/>
</dbReference>
<dbReference type="InterPro" id="IPR047794">
    <property type="entry name" value="C45_proenzyme-like"/>
</dbReference>
<evidence type="ECO:0000313" key="3">
    <source>
        <dbReference type="Proteomes" id="UP000642070"/>
    </source>
</evidence>
<dbReference type="RefSeq" id="WP_190257278.1">
    <property type="nucleotide sequence ID" value="NZ_BMPI01000093.1"/>
</dbReference>
<protein>
    <submittedName>
        <fullName evidence="2">Acyl-CoA--6-aminopenicillanic acid acyl-transferase</fullName>
    </submittedName>
</protein>
<dbReference type="InterPro" id="IPR047801">
    <property type="entry name" value="Peptidase_C45"/>
</dbReference>
<dbReference type="Gene3D" id="3.60.60.10">
    <property type="entry name" value="Penicillin V Acylase, Chain A"/>
    <property type="match status" value="1"/>
</dbReference>
<sequence length="370" mass="39441">MARTVASGYDVVAVAGDPEERGYQYGLAAKTRIEHALRTYADVFMHYASWDWATVRRHGLRFAGPIEDFSPASAREIRAIARGAGVEVADILALNTRSEIMFAAPGRARAVASTECTSFALTPERTTSGTALMGQNWDWIEGARETAIVLQVRRDDGPDFVTVVEAGMLAKVGINSSGVGLCTNTLISDGDEGRFGVPYHVLLRSVLDSDSGAEAAKRIQSTSRANSANYLIGDAGGFCADIETGPGDGPGGVITPVGGVVTHANHFLVDGLTGVDRYLERKAHTRNRLHHLTARVQQHDTHTIESLQEALADHADAPYSVCQHPDAAQPAAERTCTIAGIVMDLAARSLVYAAGSPCESTWSVPVRIDA</sequence>
<proteinExistence type="predicted"/>
<reference evidence="2" key="2">
    <citation type="submission" date="2020-09" db="EMBL/GenBank/DDBJ databases">
        <authorList>
            <person name="Sun Q."/>
            <person name="Ohkuma M."/>
        </authorList>
    </citation>
    <scope>NUCLEOTIDE SEQUENCE</scope>
    <source>
        <strain evidence="2">JCM 19831</strain>
    </source>
</reference>
<keyword evidence="3" id="KW-1185">Reference proteome</keyword>
<organism evidence="2 3">
    <name type="scientific">Dactylosporangium sucinum</name>
    <dbReference type="NCBI Taxonomy" id="1424081"/>
    <lineage>
        <taxon>Bacteria</taxon>
        <taxon>Bacillati</taxon>
        <taxon>Actinomycetota</taxon>
        <taxon>Actinomycetes</taxon>
        <taxon>Micromonosporales</taxon>
        <taxon>Micromonosporaceae</taxon>
        <taxon>Dactylosporangium</taxon>
    </lineage>
</organism>
<dbReference type="InterPro" id="IPR005079">
    <property type="entry name" value="Peptidase_C45_hydrolase"/>
</dbReference>
<dbReference type="Gene3D" id="1.10.10.2120">
    <property type="match status" value="1"/>
</dbReference>
<evidence type="ECO:0000259" key="1">
    <source>
        <dbReference type="Pfam" id="PF03417"/>
    </source>
</evidence>
<gene>
    <name evidence="2" type="ORF">GCM10007977_101350</name>
</gene>
<reference evidence="2" key="1">
    <citation type="journal article" date="2014" name="Int. J. Syst. Evol. Microbiol.">
        <title>Complete genome sequence of Corynebacterium casei LMG S-19264T (=DSM 44701T), isolated from a smear-ripened cheese.</title>
        <authorList>
            <consortium name="US DOE Joint Genome Institute (JGI-PGF)"/>
            <person name="Walter F."/>
            <person name="Albersmeier A."/>
            <person name="Kalinowski J."/>
            <person name="Ruckert C."/>
        </authorList>
    </citation>
    <scope>NUCLEOTIDE SEQUENCE</scope>
    <source>
        <strain evidence="2">JCM 19831</strain>
    </source>
</reference>